<dbReference type="Pfam" id="PF02566">
    <property type="entry name" value="OsmC"/>
    <property type="match status" value="1"/>
</dbReference>
<evidence type="ECO:0000313" key="3">
    <source>
        <dbReference type="Proteomes" id="UP000050497"/>
    </source>
</evidence>
<sequence>MMEASDLLARCRPLERKYSANPASAQVVFRSRGRVDPEGVACRVETGHGITVTGLHRATGGTGADRAAEDMLLEALVGCAGVTLKAIAAREGIVLDDAQIEAEGVLDFRGTLGIADDAPVGFSAIRLVFRIASDADDATLDALIAATRARCVVFQTLTCMPELVVARA</sequence>
<protein>
    <submittedName>
        <fullName evidence="1">Putative redox protein, regulator of disulfide bond formation</fullName>
    </submittedName>
    <submittedName>
        <fullName evidence="2">Uncharacterized OsmC-related protein</fullName>
    </submittedName>
</protein>
<accession>A0A0N8KDU0</accession>
<dbReference type="RefSeq" id="WP_338056784.1">
    <property type="nucleotide sequence ID" value="NZ_FMBM01000001.1"/>
</dbReference>
<reference evidence="1 3" key="1">
    <citation type="submission" date="2015-09" db="EMBL/GenBank/DDBJ databases">
        <title>Identification and resolution of microdiversity through metagenomic sequencing of parallel consortia.</title>
        <authorList>
            <person name="Nelson W.C."/>
            <person name="Romine M.F."/>
            <person name="Lindemann S.R."/>
        </authorList>
    </citation>
    <scope>NUCLEOTIDE SEQUENCE [LARGE SCALE GENOMIC DNA]</scope>
    <source>
        <strain evidence="1">HL-109</strain>
    </source>
</reference>
<dbReference type="EMBL" id="FMBM01000001">
    <property type="protein sequence ID" value="SCC78573.1"/>
    <property type="molecule type" value="Genomic_DNA"/>
</dbReference>
<keyword evidence="4" id="KW-1185">Reference proteome</keyword>
<dbReference type="Proteomes" id="UP000050497">
    <property type="component" value="Unassembled WGS sequence"/>
</dbReference>
<evidence type="ECO:0000313" key="2">
    <source>
        <dbReference type="EMBL" id="SCC78573.1"/>
    </source>
</evidence>
<dbReference type="InterPro" id="IPR015946">
    <property type="entry name" value="KH_dom-like_a/b"/>
</dbReference>
<dbReference type="Gene3D" id="3.30.300.20">
    <property type="match status" value="1"/>
</dbReference>
<evidence type="ECO:0000313" key="1">
    <source>
        <dbReference type="EMBL" id="KPQ09474.1"/>
    </source>
</evidence>
<dbReference type="InterPro" id="IPR003718">
    <property type="entry name" value="OsmC/Ohr_fam"/>
</dbReference>
<comment type="caution">
    <text evidence="1">The sequence shown here is derived from an EMBL/GenBank/DDBJ whole genome shotgun (WGS) entry which is preliminary data.</text>
</comment>
<proteinExistence type="predicted"/>
<dbReference type="InterPro" id="IPR052924">
    <property type="entry name" value="OsmC/Ohr_hydroprdx_reductase"/>
</dbReference>
<name>A0A0N8KDU0_9HYPH</name>
<dbReference type="PANTHER" id="PTHR35368:SF1">
    <property type="entry name" value="HYDROPEROXIDE REDUCTASE"/>
    <property type="match status" value="1"/>
</dbReference>
<reference evidence="2 4" key="2">
    <citation type="submission" date="2016-08" db="EMBL/GenBank/DDBJ databases">
        <authorList>
            <person name="Varghese N."/>
            <person name="Submissions Spin"/>
        </authorList>
    </citation>
    <scope>NUCLEOTIDE SEQUENCE [LARGE SCALE GENOMIC DNA]</scope>
    <source>
        <strain evidence="2 4">HL-109</strain>
    </source>
</reference>
<gene>
    <name evidence="2" type="ORF">GA0071312_0368</name>
    <name evidence="1" type="ORF">HLUCCO17_14780</name>
</gene>
<dbReference type="EMBL" id="LJSX01000027">
    <property type="protein sequence ID" value="KPQ09474.1"/>
    <property type="molecule type" value="Genomic_DNA"/>
</dbReference>
<dbReference type="SUPFAM" id="SSF82784">
    <property type="entry name" value="OsmC-like"/>
    <property type="match status" value="1"/>
</dbReference>
<dbReference type="AlphaFoldDB" id="A0A0N8KDU0"/>
<organism evidence="1 3">
    <name type="scientific">Saliniramus fredricksonii</name>
    <dbReference type="NCBI Taxonomy" id="1653334"/>
    <lineage>
        <taxon>Bacteria</taxon>
        <taxon>Pseudomonadati</taxon>
        <taxon>Pseudomonadota</taxon>
        <taxon>Alphaproteobacteria</taxon>
        <taxon>Hyphomicrobiales</taxon>
        <taxon>Salinarimonadaceae</taxon>
        <taxon>Saliniramus</taxon>
    </lineage>
</organism>
<dbReference type="PATRIC" id="fig|1653334.4.peg.702"/>
<dbReference type="Proteomes" id="UP000182800">
    <property type="component" value="Unassembled WGS sequence"/>
</dbReference>
<evidence type="ECO:0000313" key="4">
    <source>
        <dbReference type="Proteomes" id="UP000182800"/>
    </source>
</evidence>
<dbReference type="InterPro" id="IPR036102">
    <property type="entry name" value="OsmC/Ohrsf"/>
</dbReference>
<dbReference type="STRING" id="1653334.GA0071312_0368"/>
<dbReference type="PANTHER" id="PTHR35368">
    <property type="entry name" value="HYDROPEROXIDE REDUCTASE"/>
    <property type="match status" value="1"/>
</dbReference>